<evidence type="ECO:0000313" key="1">
    <source>
        <dbReference type="EMBL" id="KAI5662554.1"/>
    </source>
</evidence>
<accession>A0ACC0APQ1</accession>
<protein>
    <submittedName>
        <fullName evidence="1">Uncharacterized protein</fullName>
    </submittedName>
</protein>
<sequence length="127" mass="14629">MGRLVAKQSNALFPPINEGIPKVERAFRRHSSSRQVKSSPEHFLEVFLTFFLLKIKGSSSGSAIHQSSSKSVRFEKKLPNPQANTLQKRRIGRLSYILGILQRFCNHYYIINQITMFAIYILLDFQT</sequence>
<dbReference type="Proteomes" id="UP001060085">
    <property type="component" value="Linkage Group LG05"/>
</dbReference>
<gene>
    <name evidence="1" type="ORF">M9H77_21877</name>
</gene>
<name>A0ACC0APQ1_CATRO</name>
<organism evidence="1 2">
    <name type="scientific">Catharanthus roseus</name>
    <name type="common">Madagascar periwinkle</name>
    <name type="synonym">Vinca rosea</name>
    <dbReference type="NCBI Taxonomy" id="4058"/>
    <lineage>
        <taxon>Eukaryota</taxon>
        <taxon>Viridiplantae</taxon>
        <taxon>Streptophyta</taxon>
        <taxon>Embryophyta</taxon>
        <taxon>Tracheophyta</taxon>
        <taxon>Spermatophyta</taxon>
        <taxon>Magnoliopsida</taxon>
        <taxon>eudicotyledons</taxon>
        <taxon>Gunneridae</taxon>
        <taxon>Pentapetalae</taxon>
        <taxon>asterids</taxon>
        <taxon>lamiids</taxon>
        <taxon>Gentianales</taxon>
        <taxon>Apocynaceae</taxon>
        <taxon>Rauvolfioideae</taxon>
        <taxon>Vinceae</taxon>
        <taxon>Catharanthinae</taxon>
        <taxon>Catharanthus</taxon>
    </lineage>
</organism>
<evidence type="ECO:0000313" key="2">
    <source>
        <dbReference type="Proteomes" id="UP001060085"/>
    </source>
</evidence>
<dbReference type="EMBL" id="CM044705">
    <property type="protein sequence ID" value="KAI5662554.1"/>
    <property type="molecule type" value="Genomic_DNA"/>
</dbReference>
<reference evidence="2" key="1">
    <citation type="journal article" date="2023" name="Nat. Plants">
        <title>Single-cell RNA sequencing provides a high-resolution roadmap for understanding the multicellular compartmentation of specialized metabolism.</title>
        <authorList>
            <person name="Sun S."/>
            <person name="Shen X."/>
            <person name="Li Y."/>
            <person name="Li Y."/>
            <person name="Wang S."/>
            <person name="Li R."/>
            <person name="Zhang H."/>
            <person name="Shen G."/>
            <person name="Guo B."/>
            <person name="Wei J."/>
            <person name="Xu J."/>
            <person name="St-Pierre B."/>
            <person name="Chen S."/>
            <person name="Sun C."/>
        </authorList>
    </citation>
    <scope>NUCLEOTIDE SEQUENCE [LARGE SCALE GENOMIC DNA]</scope>
</reference>
<comment type="caution">
    <text evidence="1">The sequence shown here is derived from an EMBL/GenBank/DDBJ whole genome shotgun (WGS) entry which is preliminary data.</text>
</comment>
<keyword evidence="2" id="KW-1185">Reference proteome</keyword>
<proteinExistence type="predicted"/>